<dbReference type="OrthoDB" id="3071152at2759"/>
<evidence type="ECO:0000313" key="4">
    <source>
        <dbReference type="Proteomes" id="UP000027222"/>
    </source>
</evidence>
<accession>A0A067S8Z9</accession>
<feature type="domain" description="PH" evidence="2">
    <location>
        <begin position="1"/>
        <end position="32"/>
    </location>
</feature>
<dbReference type="InterPro" id="IPR001849">
    <property type="entry name" value="PH_domain"/>
</dbReference>
<dbReference type="STRING" id="685588.A0A067S8Z9"/>
<dbReference type="Proteomes" id="UP000027222">
    <property type="component" value="Unassembled WGS sequence"/>
</dbReference>
<feature type="region of interest" description="Disordered" evidence="1">
    <location>
        <begin position="329"/>
        <end position="383"/>
    </location>
</feature>
<proteinExistence type="predicted"/>
<dbReference type="EMBL" id="KL142424">
    <property type="protein sequence ID" value="KDR66397.1"/>
    <property type="molecule type" value="Genomic_DNA"/>
</dbReference>
<evidence type="ECO:0000256" key="1">
    <source>
        <dbReference type="SAM" id="MobiDB-lite"/>
    </source>
</evidence>
<evidence type="ECO:0000259" key="2">
    <source>
        <dbReference type="PROSITE" id="PS50003"/>
    </source>
</evidence>
<evidence type="ECO:0000313" key="3">
    <source>
        <dbReference type="EMBL" id="KDR66397.1"/>
    </source>
</evidence>
<protein>
    <recommendedName>
        <fullName evidence="2">PH domain-containing protein</fullName>
    </recommendedName>
</protein>
<dbReference type="PROSITE" id="PS50003">
    <property type="entry name" value="PH_DOMAIN"/>
    <property type="match status" value="1"/>
</dbReference>
<dbReference type="HOGENOM" id="CLU_660646_0_0_1"/>
<dbReference type="AlphaFoldDB" id="A0A067S8Z9"/>
<organism evidence="3 4">
    <name type="scientific">Galerina marginata (strain CBS 339.88)</name>
    <dbReference type="NCBI Taxonomy" id="685588"/>
    <lineage>
        <taxon>Eukaryota</taxon>
        <taxon>Fungi</taxon>
        <taxon>Dikarya</taxon>
        <taxon>Basidiomycota</taxon>
        <taxon>Agaricomycotina</taxon>
        <taxon>Agaricomycetes</taxon>
        <taxon>Agaricomycetidae</taxon>
        <taxon>Agaricales</taxon>
        <taxon>Agaricineae</taxon>
        <taxon>Strophariaceae</taxon>
        <taxon>Galerina</taxon>
    </lineage>
</organism>
<reference evidence="4" key="1">
    <citation type="journal article" date="2014" name="Proc. Natl. Acad. Sci. U.S.A.">
        <title>Extensive sampling of basidiomycete genomes demonstrates inadequacy of the white-rot/brown-rot paradigm for wood decay fungi.</title>
        <authorList>
            <person name="Riley R."/>
            <person name="Salamov A.A."/>
            <person name="Brown D.W."/>
            <person name="Nagy L.G."/>
            <person name="Floudas D."/>
            <person name="Held B.W."/>
            <person name="Levasseur A."/>
            <person name="Lombard V."/>
            <person name="Morin E."/>
            <person name="Otillar R."/>
            <person name="Lindquist E.A."/>
            <person name="Sun H."/>
            <person name="LaButti K.M."/>
            <person name="Schmutz J."/>
            <person name="Jabbour D."/>
            <person name="Luo H."/>
            <person name="Baker S.E."/>
            <person name="Pisabarro A.G."/>
            <person name="Walton J.D."/>
            <person name="Blanchette R.A."/>
            <person name="Henrissat B."/>
            <person name="Martin F."/>
            <person name="Cullen D."/>
            <person name="Hibbett D.S."/>
            <person name="Grigoriev I.V."/>
        </authorList>
    </citation>
    <scope>NUCLEOTIDE SEQUENCE [LARGE SCALE GENOMIC DNA]</scope>
    <source>
        <strain evidence="4">CBS 339.88</strain>
    </source>
</reference>
<name>A0A067S8Z9_GALM3</name>
<sequence>MATYRRAYMFTGEPSATEDAADWLAALETNMYPSNTSRDKVNLFSTKLYPKSPAKQWFNGLPDETQRRYHLLRPEFESRWCTNAPPCLVAQISTISVAVPIPTVSPTILATTQHSCSVPAPLPSAAPIIIPKLLPSPLTTTTSNMIHMTKNEFDRMLKDSYRRGSEDGFKKGFMDASEKLRATHEEAIADVLDGAREHCDGEYVNAFELGRTSGIQDQREYHESLRKPLVAVGIQVDLPPDDETFFTPSVADILLPPTSEIGSQTSPSIFPTPLPLPNPSLLLSPVPILSTLIPIPILVPTSPPKLSWADDSASLPIIPLIKTPRDLSGLRSNNKPFGTIRHRNRRHLENSRRRSTPPVHVPSSNTNRYIPRSSQRYPHLSPPLPHPNVTPFLPPVLDWDGDPRLFELSRVLRSLGWSHSPFSRS</sequence>
<feature type="compositionally biased region" description="Polar residues" evidence="1">
    <location>
        <begin position="362"/>
        <end position="376"/>
    </location>
</feature>
<keyword evidence="4" id="KW-1185">Reference proteome</keyword>
<gene>
    <name evidence="3" type="ORF">GALMADRAFT_147985</name>
</gene>